<evidence type="ECO:0000313" key="8">
    <source>
        <dbReference type="EMBL" id="KAF6460106.1"/>
    </source>
</evidence>
<name>A0A7J8GJH4_MOLMO</name>
<keyword evidence="5" id="KW-0206">Cytoskeleton</keyword>
<comment type="caution">
    <text evidence="8">The sequence shown here is derived from an EMBL/GenBank/DDBJ whole genome shotgun (WGS) entry which is preliminary data.</text>
</comment>
<evidence type="ECO:0000256" key="6">
    <source>
        <dbReference type="SAM" id="MobiDB-lite"/>
    </source>
</evidence>
<feature type="domain" description="Cytoskeleton-associated protein 2 C-terminal" evidence="7">
    <location>
        <begin position="4"/>
        <end position="352"/>
    </location>
</feature>
<dbReference type="EMBL" id="JACASF010000009">
    <property type="protein sequence ID" value="KAF6460106.1"/>
    <property type="molecule type" value="Genomic_DNA"/>
</dbReference>
<protein>
    <submittedName>
        <fullName evidence="8">Cytoskeleton associated protein 2</fullName>
    </submittedName>
</protein>
<dbReference type="AlphaFoldDB" id="A0A7J8GJH4"/>
<sequence>MTVRPASSSNTKLIEKSKTIDQRRHTIAKATIDSRWAQTKETAEDRKVRLSEWRASKGRMLKRPPSSVVTQPEPEEQNEKPVGSFWTTMAEEDEQRLFTEKVNKTFTECLNLINEGCPKEEVLDTLNDLVKNIPDAKKLVKYWICLARVEPLTTSIENIISIYEKAILAGAQPIEEMRHAIVDILTKKSQEKVKFGENVEEACATEKQIQEVNIEDIGVSPESGKPEMESKQNRNVIFQDCEKEQVHKTKDPTNDVKTPNTETKEGCVIKYNVSTTPYLQSVKKKMQFDEINSTFKELKFLTPVRRSRRLQDKTSKLPDMLKDHYPCVSSLEQLTELGDETDAFICRPNAALCRMYLEPETTEDK</sequence>
<dbReference type="GO" id="GO:0007026">
    <property type="term" value="P:negative regulation of microtubule depolymerization"/>
    <property type="evidence" value="ECO:0007669"/>
    <property type="project" value="TreeGrafter"/>
</dbReference>
<evidence type="ECO:0000256" key="1">
    <source>
        <dbReference type="ARBA" id="ARBA00004245"/>
    </source>
</evidence>
<dbReference type="GO" id="GO:0015630">
    <property type="term" value="C:microtubule cytoskeleton"/>
    <property type="evidence" value="ECO:0007669"/>
    <property type="project" value="TreeGrafter"/>
</dbReference>
<comment type="subcellular location">
    <subcellularLocation>
        <location evidence="1">Cytoplasm</location>
        <location evidence="1">Cytoskeleton</location>
    </subcellularLocation>
</comment>
<accession>A0A7J8GJH4</accession>
<dbReference type="InterPro" id="IPR029197">
    <property type="entry name" value="CKAP2_C"/>
</dbReference>
<evidence type="ECO:0000256" key="5">
    <source>
        <dbReference type="ARBA" id="ARBA00023212"/>
    </source>
</evidence>
<dbReference type="Proteomes" id="UP000550707">
    <property type="component" value="Unassembled WGS sequence"/>
</dbReference>
<reference evidence="8 9" key="1">
    <citation type="journal article" date="2020" name="Nature">
        <title>Six reference-quality genomes reveal evolution of bat adaptations.</title>
        <authorList>
            <person name="Jebb D."/>
            <person name="Huang Z."/>
            <person name="Pippel M."/>
            <person name="Hughes G.M."/>
            <person name="Lavrichenko K."/>
            <person name="Devanna P."/>
            <person name="Winkler S."/>
            <person name="Jermiin L.S."/>
            <person name="Skirmuntt E.C."/>
            <person name="Katzourakis A."/>
            <person name="Burkitt-Gray L."/>
            <person name="Ray D.A."/>
            <person name="Sullivan K.A.M."/>
            <person name="Roscito J.G."/>
            <person name="Kirilenko B.M."/>
            <person name="Davalos L.M."/>
            <person name="Corthals A.P."/>
            <person name="Power M.L."/>
            <person name="Jones G."/>
            <person name="Ransome R.D."/>
            <person name="Dechmann D.K.N."/>
            <person name="Locatelli A.G."/>
            <person name="Puechmaille S.J."/>
            <person name="Fedrigo O."/>
            <person name="Jarvis E.D."/>
            <person name="Hiller M."/>
            <person name="Vernes S.C."/>
            <person name="Myers E.W."/>
            <person name="Teeling E.C."/>
        </authorList>
    </citation>
    <scope>NUCLEOTIDE SEQUENCE [LARGE SCALE GENOMIC DNA]</scope>
    <source>
        <strain evidence="8">MMolMol1</strain>
        <tissue evidence="8">Muscle</tissue>
    </source>
</reference>
<keyword evidence="9" id="KW-1185">Reference proteome</keyword>
<organism evidence="8 9">
    <name type="scientific">Molossus molossus</name>
    <name type="common">Pallas' mastiff bat</name>
    <name type="synonym">Vespertilio molossus</name>
    <dbReference type="NCBI Taxonomy" id="27622"/>
    <lineage>
        <taxon>Eukaryota</taxon>
        <taxon>Metazoa</taxon>
        <taxon>Chordata</taxon>
        <taxon>Craniata</taxon>
        <taxon>Vertebrata</taxon>
        <taxon>Euteleostomi</taxon>
        <taxon>Mammalia</taxon>
        <taxon>Eutheria</taxon>
        <taxon>Laurasiatheria</taxon>
        <taxon>Chiroptera</taxon>
        <taxon>Yangochiroptera</taxon>
        <taxon>Molossidae</taxon>
        <taxon>Molossus</taxon>
    </lineage>
</organism>
<keyword evidence="4" id="KW-0597">Phosphoprotein</keyword>
<dbReference type="PANTHER" id="PTHR16076:SF8">
    <property type="entry name" value="CYTOSKELETON-ASSOCIATED PROTEIN 2"/>
    <property type="match status" value="1"/>
</dbReference>
<dbReference type="InterPro" id="IPR026165">
    <property type="entry name" value="CKAP2_fam"/>
</dbReference>
<dbReference type="PANTHER" id="PTHR16076">
    <property type="entry name" value="CYTOSKELETON ASSOCIATED PROTEIN 2-RELATED"/>
    <property type="match status" value="1"/>
</dbReference>
<evidence type="ECO:0000313" key="9">
    <source>
        <dbReference type="Proteomes" id="UP000550707"/>
    </source>
</evidence>
<evidence type="ECO:0000259" key="7">
    <source>
        <dbReference type="Pfam" id="PF15297"/>
    </source>
</evidence>
<proteinExistence type="inferred from homology"/>
<evidence type="ECO:0000256" key="2">
    <source>
        <dbReference type="ARBA" id="ARBA00009468"/>
    </source>
</evidence>
<gene>
    <name evidence="8" type="ORF">HJG59_002914</name>
</gene>
<evidence type="ECO:0000256" key="3">
    <source>
        <dbReference type="ARBA" id="ARBA00022490"/>
    </source>
</evidence>
<feature type="region of interest" description="Disordered" evidence="6">
    <location>
        <begin position="58"/>
        <end position="81"/>
    </location>
</feature>
<dbReference type="Pfam" id="PF15297">
    <property type="entry name" value="CKAP2_C"/>
    <property type="match status" value="1"/>
</dbReference>
<evidence type="ECO:0000256" key="4">
    <source>
        <dbReference type="ARBA" id="ARBA00022553"/>
    </source>
</evidence>
<comment type="similarity">
    <text evidence="2">Belongs to the CKAP2 family.</text>
</comment>
<keyword evidence="3" id="KW-0963">Cytoplasm</keyword>